<dbReference type="AlphaFoldDB" id="A0A023F5F4"/>
<organism evidence="2">
    <name type="scientific">Triatoma infestans</name>
    <name type="common">Assassin bug</name>
    <dbReference type="NCBI Taxonomy" id="30076"/>
    <lineage>
        <taxon>Eukaryota</taxon>
        <taxon>Metazoa</taxon>
        <taxon>Ecdysozoa</taxon>
        <taxon>Arthropoda</taxon>
        <taxon>Hexapoda</taxon>
        <taxon>Insecta</taxon>
        <taxon>Pterygota</taxon>
        <taxon>Neoptera</taxon>
        <taxon>Paraneoptera</taxon>
        <taxon>Hemiptera</taxon>
        <taxon>Heteroptera</taxon>
        <taxon>Panheteroptera</taxon>
        <taxon>Cimicomorpha</taxon>
        <taxon>Reduviidae</taxon>
        <taxon>Triatominae</taxon>
        <taxon>Triatoma</taxon>
    </lineage>
</organism>
<feature type="non-terminal residue" evidence="2">
    <location>
        <position position="209"/>
    </location>
</feature>
<protein>
    <submittedName>
        <fullName evidence="2">Putative secreted protein</fullName>
    </submittedName>
</protein>
<feature type="chain" id="PRO_5001519421" evidence="1">
    <location>
        <begin position="17"/>
        <end position="209"/>
    </location>
</feature>
<feature type="signal peptide" evidence="1">
    <location>
        <begin position="1"/>
        <end position="16"/>
    </location>
</feature>
<accession>A0A023F5F4</accession>
<keyword evidence="1" id="KW-0732">Signal</keyword>
<evidence type="ECO:0000313" key="2">
    <source>
        <dbReference type="EMBL" id="JAC16831.1"/>
    </source>
</evidence>
<evidence type="ECO:0000256" key="1">
    <source>
        <dbReference type="SAM" id="SignalP"/>
    </source>
</evidence>
<reference evidence="2" key="1">
    <citation type="journal article" date="2014" name="PLoS Negl. Trop. Dis.">
        <title>An updated insight into the Sialotranscriptome of Triatoma infestans: developmental stage and geographic variations.</title>
        <authorList>
            <person name="Schwarz A."/>
            <person name="Medrano-Mercado N."/>
            <person name="Schaub G.A."/>
            <person name="Struchiner C.J."/>
            <person name="Bargues M.D."/>
            <person name="Levy M.Z."/>
            <person name="Ribeiro J.M."/>
        </authorList>
    </citation>
    <scope>NUCLEOTIDE SEQUENCE</scope>
    <source>
        <strain evidence="2">Chile</strain>
        <tissue evidence="2">Salivary glands</tissue>
    </source>
</reference>
<proteinExistence type="evidence at transcript level"/>
<sequence>MKIVLIFLSALVLAQGHHLGKGVLFKKDVEHLLLPLFKEYTELNKLIKEVKQYQESQKTSSLALAEIIATLPSNCLPTNTPVLEASDADACQTLEEKVQEGLDLGEKITDWALKTGLTILKEIYHLIHCGNINPITAMKCVVQKINDIKAFIGANKPIALEYKDEIVTLAKELGLALKQCLGAQKKAQAVAEQIVVEAKLCDKMKPRTE</sequence>
<dbReference type="EMBL" id="GBBI01001881">
    <property type="protein sequence ID" value="JAC16831.1"/>
    <property type="molecule type" value="mRNA"/>
</dbReference>
<name>A0A023F5F4_TRIIF</name>